<accession>A0A0F6W6H3</accession>
<dbReference type="KEGG" id="samy:DB32_005874"/>
<dbReference type="PANTHER" id="PTHR30157">
    <property type="entry name" value="FERRIC REDUCTASE, NADPH-DEPENDENT"/>
    <property type="match status" value="1"/>
</dbReference>
<dbReference type="OrthoDB" id="9814826at2"/>
<sequence length="271" mass="29562">MAHDPSLFELVRHPIAMRTLEVKRVVALTPRMTRVTLGGADLAGFRSLAPEDHVKIFFPRPGERDPILPVIGPSGLPAPSDGPKPIARDYTPRRYDPDRGELDVDFFLHGHGVASTWAAQATPGQVVGVAGPRGSYVLTREVAWHLFVGDETAQPEIARRIEELPASVAVRVVLLVDGPEEEQPWPASGPIGARWVHRRAGEVLLDAVRALALPEGEGFAWLAGEASQVRAVYRHLLVDRGLPASHVHASGHWKRGVAAHDHHEPIAVDER</sequence>
<gene>
    <name evidence="3" type="ORF">DB32_005874</name>
</gene>
<dbReference type="InterPro" id="IPR017927">
    <property type="entry name" value="FAD-bd_FR_type"/>
</dbReference>
<dbReference type="InterPro" id="IPR013113">
    <property type="entry name" value="SIP_FAD-bd"/>
</dbReference>
<dbReference type="AlphaFoldDB" id="A0A0F6W6H3"/>
<proteinExistence type="inferred from homology"/>
<feature type="domain" description="FAD-binding FR-type" evidence="2">
    <location>
        <begin position="12"/>
        <end position="139"/>
    </location>
</feature>
<organism evidence="3 4">
    <name type="scientific">Sandaracinus amylolyticus</name>
    <dbReference type="NCBI Taxonomy" id="927083"/>
    <lineage>
        <taxon>Bacteria</taxon>
        <taxon>Pseudomonadati</taxon>
        <taxon>Myxococcota</taxon>
        <taxon>Polyangia</taxon>
        <taxon>Polyangiales</taxon>
        <taxon>Sandaracinaceae</taxon>
        <taxon>Sandaracinus</taxon>
    </lineage>
</organism>
<dbReference type="PROSITE" id="PS51384">
    <property type="entry name" value="FAD_FR"/>
    <property type="match status" value="1"/>
</dbReference>
<dbReference type="Gene3D" id="3.40.50.80">
    <property type="entry name" value="Nucleotide-binding domain of ferredoxin-NADP reductase (FNR) module"/>
    <property type="match status" value="1"/>
</dbReference>
<dbReference type="EMBL" id="CP011125">
    <property type="protein sequence ID" value="AKF08725.1"/>
    <property type="molecule type" value="Genomic_DNA"/>
</dbReference>
<comment type="similarity">
    <text evidence="1">Belongs to the SIP oxidoreductase family.</text>
</comment>
<name>A0A0F6W6H3_9BACT</name>
<dbReference type="InterPro" id="IPR039261">
    <property type="entry name" value="FNR_nucleotide-bd"/>
</dbReference>
<keyword evidence="4" id="KW-1185">Reference proteome</keyword>
<dbReference type="InterPro" id="IPR017938">
    <property type="entry name" value="Riboflavin_synthase-like_b-brl"/>
</dbReference>
<dbReference type="InterPro" id="IPR007037">
    <property type="entry name" value="SIP_rossman_dom"/>
</dbReference>
<dbReference type="Pfam" id="PF04954">
    <property type="entry name" value="SIP"/>
    <property type="match status" value="1"/>
</dbReference>
<dbReference type="InterPro" id="IPR039374">
    <property type="entry name" value="SIP_fam"/>
</dbReference>
<dbReference type="Gene3D" id="2.40.30.10">
    <property type="entry name" value="Translation factors"/>
    <property type="match status" value="1"/>
</dbReference>
<protein>
    <submittedName>
        <fullName evidence="3">Iron-chelator utilization protein</fullName>
    </submittedName>
</protein>
<evidence type="ECO:0000259" key="2">
    <source>
        <dbReference type="PROSITE" id="PS51384"/>
    </source>
</evidence>
<dbReference type="CDD" id="cd06193">
    <property type="entry name" value="siderophore_interacting"/>
    <property type="match status" value="1"/>
</dbReference>
<dbReference type="SUPFAM" id="SSF63380">
    <property type="entry name" value="Riboflavin synthase domain-like"/>
    <property type="match status" value="1"/>
</dbReference>
<evidence type="ECO:0000313" key="4">
    <source>
        <dbReference type="Proteomes" id="UP000034883"/>
    </source>
</evidence>
<dbReference type="Proteomes" id="UP000034883">
    <property type="component" value="Chromosome"/>
</dbReference>
<evidence type="ECO:0000313" key="3">
    <source>
        <dbReference type="EMBL" id="AKF08725.1"/>
    </source>
</evidence>
<evidence type="ECO:0000256" key="1">
    <source>
        <dbReference type="ARBA" id="ARBA00035644"/>
    </source>
</evidence>
<reference evidence="3 4" key="1">
    <citation type="submission" date="2015-03" db="EMBL/GenBank/DDBJ databases">
        <title>Genome assembly of Sandaracinus amylolyticus DSM 53668.</title>
        <authorList>
            <person name="Sharma G."/>
            <person name="Subramanian S."/>
        </authorList>
    </citation>
    <scope>NUCLEOTIDE SEQUENCE [LARGE SCALE GENOMIC DNA]</scope>
    <source>
        <strain evidence="3 4">DSM 53668</strain>
    </source>
</reference>
<dbReference type="GO" id="GO:0016491">
    <property type="term" value="F:oxidoreductase activity"/>
    <property type="evidence" value="ECO:0007669"/>
    <property type="project" value="InterPro"/>
</dbReference>
<dbReference type="PANTHER" id="PTHR30157:SF0">
    <property type="entry name" value="NADPH-DEPENDENT FERRIC-CHELATE REDUCTASE"/>
    <property type="match status" value="1"/>
</dbReference>
<dbReference type="RefSeq" id="WP_053235833.1">
    <property type="nucleotide sequence ID" value="NZ_CP011125.1"/>
</dbReference>
<dbReference type="Pfam" id="PF08021">
    <property type="entry name" value="FAD_binding_9"/>
    <property type="match status" value="1"/>
</dbReference>
<dbReference type="STRING" id="927083.DB32_005874"/>